<organism evidence="5 6">
    <name type="scientific">Edaphosphingomonas laterariae</name>
    <dbReference type="NCBI Taxonomy" id="861865"/>
    <lineage>
        <taxon>Bacteria</taxon>
        <taxon>Pseudomonadati</taxon>
        <taxon>Pseudomonadota</taxon>
        <taxon>Alphaproteobacteria</taxon>
        <taxon>Sphingomonadales</taxon>
        <taxon>Rhizorhabdaceae</taxon>
        <taxon>Edaphosphingomonas</taxon>
    </lineage>
</organism>
<keyword evidence="3" id="KW-0067">ATP-binding</keyword>
<sequence length="324" mass="33355">MEIVAADIGGTNARFAIATIDDDGRVTLGAPVTLPTAGHASLPLAWAAFGAAIGRPLPPRAGIAIAAPVRGDTLKLTNNNWVMRPATLAGELGVDALTLINDFGAVGHAVAHAGPDHLLHIAGPDRPLPADGVISIVGPGTGLGVAYVVRRASRQWIVETEGGHVDFAPLDPLEEAILARLRKQHRRVSTERICAGPGLAQIHATIADMEGSAVRPRDDKALWTAALDGSDPLAAAALDRFCLSLGSVAGDIALAQGASALVIAGGLGARLRDHLPRSGFASRFVAKGRYEAMMAAMPIKLITHAQPGLLGAAMAFVEQHGHAA</sequence>
<dbReference type="HAMAP" id="MF_00524">
    <property type="entry name" value="Glucokinase"/>
    <property type="match status" value="1"/>
</dbReference>
<accession>A0A239FJZ8</accession>
<evidence type="ECO:0000256" key="4">
    <source>
        <dbReference type="RuleBase" id="RU004046"/>
    </source>
</evidence>
<dbReference type="EC" id="2.7.1.2" evidence="3"/>
<name>A0A239FJZ8_9SPHN</name>
<dbReference type="GO" id="GO:0005829">
    <property type="term" value="C:cytosol"/>
    <property type="evidence" value="ECO:0007669"/>
    <property type="project" value="TreeGrafter"/>
</dbReference>
<comment type="catalytic activity">
    <reaction evidence="3">
        <text>D-glucose + ATP = D-glucose 6-phosphate + ADP + H(+)</text>
        <dbReference type="Rhea" id="RHEA:17825"/>
        <dbReference type="ChEBI" id="CHEBI:4167"/>
        <dbReference type="ChEBI" id="CHEBI:15378"/>
        <dbReference type="ChEBI" id="CHEBI:30616"/>
        <dbReference type="ChEBI" id="CHEBI:61548"/>
        <dbReference type="ChEBI" id="CHEBI:456216"/>
        <dbReference type="EC" id="2.7.1.2"/>
    </reaction>
</comment>
<keyword evidence="1 3" id="KW-0808">Transferase</keyword>
<keyword evidence="2 3" id="KW-0418">Kinase</keyword>
<dbReference type="OrthoDB" id="9800595at2"/>
<dbReference type="RefSeq" id="WP_089219526.1">
    <property type="nucleotide sequence ID" value="NZ_FZOS01000009.1"/>
</dbReference>
<gene>
    <name evidence="3" type="primary">glk</name>
    <name evidence="5" type="ORF">SAMN06295912_10980</name>
</gene>
<evidence type="ECO:0000256" key="1">
    <source>
        <dbReference type="ARBA" id="ARBA00022679"/>
    </source>
</evidence>
<evidence type="ECO:0000256" key="2">
    <source>
        <dbReference type="ARBA" id="ARBA00022777"/>
    </source>
</evidence>
<evidence type="ECO:0000313" key="6">
    <source>
        <dbReference type="Proteomes" id="UP000198281"/>
    </source>
</evidence>
<feature type="binding site" evidence="3">
    <location>
        <begin position="6"/>
        <end position="11"/>
    </location>
    <ligand>
        <name>ATP</name>
        <dbReference type="ChEBI" id="CHEBI:30616"/>
    </ligand>
</feature>
<dbReference type="AlphaFoldDB" id="A0A239FJZ8"/>
<comment type="subcellular location">
    <subcellularLocation>
        <location evidence="3">Cytoplasm</location>
    </subcellularLocation>
</comment>
<dbReference type="Pfam" id="PF02685">
    <property type="entry name" value="Glucokinase"/>
    <property type="match status" value="1"/>
</dbReference>
<evidence type="ECO:0000313" key="5">
    <source>
        <dbReference type="EMBL" id="SNS57125.1"/>
    </source>
</evidence>
<dbReference type="Gene3D" id="3.40.367.20">
    <property type="match status" value="1"/>
</dbReference>
<reference evidence="6" key="1">
    <citation type="submission" date="2017-06" db="EMBL/GenBank/DDBJ databases">
        <authorList>
            <person name="Varghese N."/>
            <person name="Submissions S."/>
        </authorList>
    </citation>
    <scope>NUCLEOTIDE SEQUENCE [LARGE SCALE GENOMIC DNA]</scope>
    <source>
        <strain evidence="6">LNB2</strain>
    </source>
</reference>
<keyword evidence="3" id="KW-0324">Glycolysis</keyword>
<dbReference type="CDD" id="cd24008">
    <property type="entry name" value="ASKHA_NBD_GLK"/>
    <property type="match status" value="1"/>
</dbReference>
<dbReference type="GO" id="GO:0005524">
    <property type="term" value="F:ATP binding"/>
    <property type="evidence" value="ECO:0007669"/>
    <property type="project" value="UniProtKB-UniRule"/>
</dbReference>
<proteinExistence type="inferred from homology"/>
<evidence type="ECO:0000256" key="3">
    <source>
        <dbReference type="HAMAP-Rule" id="MF_00524"/>
    </source>
</evidence>
<comment type="similarity">
    <text evidence="3 4">Belongs to the bacterial glucokinase family.</text>
</comment>
<dbReference type="InterPro" id="IPR003836">
    <property type="entry name" value="Glucokinase"/>
</dbReference>
<protein>
    <recommendedName>
        <fullName evidence="3">Glucokinase</fullName>
        <ecNumber evidence="3">2.7.1.2</ecNumber>
    </recommendedName>
    <alternativeName>
        <fullName evidence="3">Glucose kinase</fullName>
    </alternativeName>
</protein>
<dbReference type="Proteomes" id="UP000198281">
    <property type="component" value="Unassembled WGS sequence"/>
</dbReference>
<dbReference type="PANTHER" id="PTHR47690:SF1">
    <property type="entry name" value="GLUCOKINASE"/>
    <property type="match status" value="1"/>
</dbReference>
<keyword evidence="3" id="KW-0547">Nucleotide-binding</keyword>
<dbReference type="SUPFAM" id="SSF53067">
    <property type="entry name" value="Actin-like ATPase domain"/>
    <property type="match status" value="1"/>
</dbReference>
<dbReference type="PANTHER" id="PTHR47690">
    <property type="entry name" value="GLUCOKINASE"/>
    <property type="match status" value="1"/>
</dbReference>
<dbReference type="Gene3D" id="3.30.420.40">
    <property type="match status" value="1"/>
</dbReference>
<dbReference type="InterPro" id="IPR050201">
    <property type="entry name" value="Bacterial_glucokinase"/>
</dbReference>
<dbReference type="GO" id="GO:0005536">
    <property type="term" value="F:D-glucose binding"/>
    <property type="evidence" value="ECO:0007669"/>
    <property type="project" value="InterPro"/>
</dbReference>
<dbReference type="GO" id="GO:0004340">
    <property type="term" value="F:glucokinase activity"/>
    <property type="evidence" value="ECO:0007669"/>
    <property type="project" value="UniProtKB-UniRule"/>
</dbReference>
<dbReference type="EMBL" id="FZOS01000009">
    <property type="protein sequence ID" value="SNS57125.1"/>
    <property type="molecule type" value="Genomic_DNA"/>
</dbReference>
<dbReference type="GO" id="GO:0006096">
    <property type="term" value="P:glycolytic process"/>
    <property type="evidence" value="ECO:0007669"/>
    <property type="project" value="UniProtKB-UniRule"/>
</dbReference>
<keyword evidence="3" id="KW-0963">Cytoplasm</keyword>
<dbReference type="InterPro" id="IPR043129">
    <property type="entry name" value="ATPase_NBD"/>
</dbReference>
<keyword evidence="6" id="KW-1185">Reference proteome</keyword>